<evidence type="ECO:0000313" key="3">
    <source>
        <dbReference type="Proteomes" id="UP000229511"/>
    </source>
</evidence>
<evidence type="ECO:0000313" key="2">
    <source>
        <dbReference type="EMBL" id="ANA87238.1"/>
    </source>
</evidence>
<reference evidence="2 3" key="1">
    <citation type="submission" date="2016-03" db="EMBL/GenBank/DDBJ databases">
        <authorList>
            <person name="Rimple P."/>
            <person name="Montgomery M.T."/>
            <person name="Guerrero C.A."/>
            <person name="Mavrich T.N."/>
            <person name="Pope W.H."/>
            <person name="Garlena R.A."/>
            <person name="Russell D.A."/>
            <person name="Jacobs-Sera D."/>
            <person name="Hendrix R.W."/>
            <person name="Hatfull G.F."/>
        </authorList>
    </citation>
    <scope>NUCLEOTIDE SEQUENCE [LARGE SCALE GENOMIC DNA]</scope>
</reference>
<feature type="transmembrane region" description="Helical" evidence="1">
    <location>
        <begin position="40"/>
        <end position="62"/>
    </location>
</feature>
<evidence type="ECO:0000256" key="1">
    <source>
        <dbReference type="SAM" id="Phobius"/>
    </source>
</evidence>
<proteinExistence type="predicted"/>
<keyword evidence="1" id="KW-1133">Transmembrane helix</keyword>
<protein>
    <submittedName>
        <fullName evidence="2">Uncharacterized protein</fullName>
    </submittedName>
</protein>
<organism evidence="2 3">
    <name type="scientific">Gordonia phage PatrickStar</name>
    <dbReference type="NCBI Taxonomy" id="1838076"/>
    <lineage>
        <taxon>Viruses</taxon>
        <taxon>Duplodnaviria</taxon>
        <taxon>Heunggongvirae</taxon>
        <taxon>Uroviricota</taxon>
        <taxon>Caudoviricetes</taxon>
        <taxon>Orchidvirus</taxon>
        <taxon>Orchidvirus orchid</taxon>
    </lineage>
</organism>
<keyword evidence="1" id="KW-0472">Membrane</keyword>
<feature type="transmembrane region" description="Helical" evidence="1">
    <location>
        <begin position="6"/>
        <end position="28"/>
    </location>
</feature>
<dbReference type="Proteomes" id="UP000229511">
    <property type="component" value="Genome"/>
</dbReference>
<dbReference type="EMBL" id="KU998252">
    <property type="protein sequence ID" value="ANA87238.1"/>
    <property type="molecule type" value="Genomic_DNA"/>
</dbReference>
<keyword evidence="1" id="KW-0812">Transmembrane</keyword>
<sequence>MRPELVIFLIVFHIIATLASFVIIYVGLRFLWERHRKDFWAVITIGGMALIGSVAVLVTLIAEN</sequence>
<name>A0A160DGS7_9CAUD</name>
<accession>A0A160DGS7</accession>
<gene>
    <name evidence="2" type="primary">4</name>
    <name evidence="2" type="ORF">PBI_PATRICKSTAR_4</name>
</gene>